<dbReference type="AlphaFoldDB" id="A0A3A8PIS9"/>
<evidence type="ECO:0008006" key="3">
    <source>
        <dbReference type="Google" id="ProtNLM"/>
    </source>
</evidence>
<sequence length="49" mass="4908">MARFGLGEAMPPASSGMAAELHALASGGHRTLAMKQGGTVWGWGSNGHG</sequence>
<dbReference type="RefSeq" id="WP_120560289.1">
    <property type="nucleotide sequence ID" value="NZ_RAWK01000382.1"/>
</dbReference>
<evidence type="ECO:0000313" key="2">
    <source>
        <dbReference type="Proteomes" id="UP000267003"/>
    </source>
</evidence>
<protein>
    <recommendedName>
        <fullName evidence="3">RCC1 repeat-containing protein</fullName>
    </recommendedName>
</protein>
<gene>
    <name evidence="1" type="ORF">D7W81_38195</name>
</gene>
<reference evidence="2" key="1">
    <citation type="submission" date="2018-09" db="EMBL/GenBank/DDBJ databases">
        <authorList>
            <person name="Livingstone P.G."/>
            <person name="Whitworth D.E."/>
        </authorList>
    </citation>
    <scope>NUCLEOTIDE SEQUENCE [LARGE SCALE GENOMIC DNA]</scope>
    <source>
        <strain evidence="2">AB050A</strain>
    </source>
</reference>
<evidence type="ECO:0000313" key="1">
    <source>
        <dbReference type="EMBL" id="RKH54541.1"/>
    </source>
</evidence>
<organism evidence="1 2">
    <name type="scientific">Corallococcus aberystwythensis</name>
    <dbReference type="NCBI Taxonomy" id="2316722"/>
    <lineage>
        <taxon>Bacteria</taxon>
        <taxon>Pseudomonadati</taxon>
        <taxon>Myxococcota</taxon>
        <taxon>Myxococcia</taxon>
        <taxon>Myxococcales</taxon>
        <taxon>Cystobacterineae</taxon>
        <taxon>Myxococcaceae</taxon>
        <taxon>Corallococcus</taxon>
    </lineage>
</organism>
<keyword evidence="2" id="KW-1185">Reference proteome</keyword>
<dbReference type="Gene3D" id="2.130.10.30">
    <property type="entry name" value="Regulator of chromosome condensation 1/beta-lactamase-inhibitor protein II"/>
    <property type="match status" value="1"/>
</dbReference>
<dbReference type="SUPFAM" id="SSF50985">
    <property type="entry name" value="RCC1/BLIP-II"/>
    <property type="match status" value="1"/>
</dbReference>
<dbReference type="Proteomes" id="UP000267003">
    <property type="component" value="Unassembled WGS sequence"/>
</dbReference>
<dbReference type="EMBL" id="RAWK01000382">
    <property type="protein sequence ID" value="RKH54541.1"/>
    <property type="molecule type" value="Genomic_DNA"/>
</dbReference>
<accession>A0A3A8PIS9</accession>
<proteinExistence type="predicted"/>
<dbReference type="InterPro" id="IPR009091">
    <property type="entry name" value="RCC1/BLIP-II"/>
</dbReference>
<dbReference type="Pfam" id="PF13540">
    <property type="entry name" value="RCC1_2"/>
    <property type="match status" value="1"/>
</dbReference>
<comment type="caution">
    <text evidence="1">The sequence shown here is derived from an EMBL/GenBank/DDBJ whole genome shotgun (WGS) entry which is preliminary data.</text>
</comment>
<name>A0A3A8PIS9_9BACT</name>